<evidence type="ECO:0000313" key="3">
    <source>
        <dbReference type="EMBL" id="KAF5548675.1"/>
    </source>
</evidence>
<keyword evidence="2" id="KW-0812">Transmembrane</keyword>
<evidence type="ECO:0000256" key="2">
    <source>
        <dbReference type="SAM" id="Phobius"/>
    </source>
</evidence>
<proteinExistence type="predicted"/>
<comment type="caution">
    <text evidence="3">The sequence shown here is derived from an EMBL/GenBank/DDBJ whole genome shotgun (WGS) entry which is preliminary data.</text>
</comment>
<evidence type="ECO:0000256" key="1">
    <source>
        <dbReference type="SAM" id="MobiDB-lite"/>
    </source>
</evidence>
<name>A0A8H5J711_9HYPO</name>
<keyword evidence="2" id="KW-0472">Membrane</keyword>
<feature type="compositionally biased region" description="Polar residues" evidence="1">
    <location>
        <begin position="1"/>
        <end position="11"/>
    </location>
</feature>
<evidence type="ECO:0000313" key="4">
    <source>
        <dbReference type="Proteomes" id="UP000522262"/>
    </source>
</evidence>
<feature type="region of interest" description="Disordered" evidence="1">
    <location>
        <begin position="1"/>
        <end position="32"/>
    </location>
</feature>
<protein>
    <submittedName>
        <fullName evidence="3">Uncharacterized protein</fullName>
    </submittedName>
</protein>
<accession>A0A8H5J711</accession>
<dbReference type="Proteomes" id="UP000522262">
    <property type="component" value="Unassembled WGS sequence"/>
</dbReference>
<sequence length="821" mass="91430">MTASAFMNSDGLSDAGGEPSQAAPKSSPKEKYTFTSRKILKERTLRTINFLRTALPIRQETFDSGVENSAQGPRFGDLSAYNIVDPDERYLWETEVNRIIVGLDKPQQPLDSAMSHQLGSSISNLGFAWLERVSDQLLCALSICALDDNLMTAPELRTELSNRGSIILRSFDKLETRLGSKLEIIRNAGIRERETSRRETDVNSDDQYVLQDGVSGVDDSEAPTYYHLVDYVTETVARLLCDSFRSDESDWVSFVITALAKYSTKLKVLSRELPGYGVQALNKYTDVRRLLRDYPFVAAENPSEISLNVTAVDKLGDRNPDLDRGLGYRYVATYASDMIAISNWLFRILWHILKDLNTRNTRNRHTDEFEVSSVVFTTAAHCVPAITFHNRLGHISGSSSGVAVGMSRRAIDLISNTTAIIDERASQEPGLGMGISTLSIKTGNSVSRQDVNLRYMSDLVSVMVISSCMDPSVTDDMVGVCASLRVSHILSRIHDESKGYTAFVSLYNTLSRDRPLLRRSLPLSDYLDSNGVSAGDPQPRQVERNLRKNVFEAIWAVEQQISASARNQIWESASKWAIEEHAISVSCLPYTLSIMSGCAILVLGGLMAGFFVGSRIEGVDPFNLTIFAWIIAGFIILVSKSLRVGEWTWRDFLKGRVTCRTVRELASVTNLPEQDIIMHLLSSERETPLVFRGPYNNVFSNTGVEGFSVDIKPTVATLFASGLIVLEVLLESGSALVCLDIRPRVTAITSGTEDSGYGLDMVAHGLSKQRMVHRQREQCQVLACKDPPLQDETEKDILFRRQLLHWEKIIGVYNRPSQSVR</sequence>
<feature type="transmembrane region" description="Helical" evidence="2">
    <location>
        <begin position="590"/>
        <end position="612"/>
    </location>
</feature>
<gene>
    <name evidence="3" type="ORF">FMEXI_4678</name>
</gene>
<dbReference type="EMBL" id="JAAOAM010000096">
    <property type="protein sequence ID" value="KAF5548675.1"/>
    <property type="molecule type" value="Genomic_DNA"/>
</dbReference>
<keyword evidence="2" id="KW-1133">Transmembrane helix</keyword>
<feature type="transmembrane region" description="Helical" evidence="2">
    <location>
        <begin position="624"/>
        <end position="642"/>
    </location>
</feature>
<organism evidence="3 4">
    <name type="scientific">Fusarium mexicanum</name>
    <dbReference type="NCBI Taxonomy" id="751941"/>
    <lineage>
        <taxon>Eukaryota</taxon>
        <taxon>Fungi</taxon>
        <taxon>Dikarya</taxon>
        <taxon>Ascomycota</taxon>
        <taxon>Pezizomycotina</taxon>
        <taxon>Sordariomycetes</taxon>
        <taxon>Hypocreomycetidae</taxon>
        <taxon>Hypocreales</taxon>
        <taxon>Nectriaceae</taxon>
        <taxon>Fusarium</taxon>
        <taxon>Fusarium fujikuroi species complex</taxon>
    </lineage>
</organism>
<keyword evidence="4" id="KW-1185">Reference proteome</keyword>
<dbReference type="AlphaFoldDB" id="A0A8H5J711"/>
<reference evidence="3 4" key="1">
    <citation type="submission" date="2020-05" db="EMBL/GenBank/DDBJ databases">
        <title>Identification and distribution of gene clusters putatively required for synthesis of sphingolipid metabolism inhibitors in phylogenetically diverse species of the filamentous fungus Fusarium.</title>
        <authorList>
            <person name="Kim H.-S."/>
            <person name="Busman M."/>
            <person name="Brown D.W."/>
            <person name="Divon H."/>
            <person name="Uhlig S."/>
            <person name="Proctor R.H."/>
        </authorList>
    </citation>
    <scope>NUCLEOTIDE SEQUENCE [LARGE SCALE GENOMIC DNA]</scope>
    <source>
        <strain evidence="3 4">NRRL 53147</strain>
    </source>
</reference>